<dbReference type="EMBL" id="FOYW01000003">
    <property type="protein sequence ID" value="SFR81087.1"/>
    <property type="molecule type" value="Genomic_DNA"/>
</dbReference>
<evidence type="ECO:0000256" key="2">
    <source>
        <dbReference type="ARBA" id="ARBA00022617"/>
    </source>
</evidence>
<dbReference type="Proteomes" id="UP000198644">
    <property type="component" value="Unassembled WGS sequence"/>
</dbReference>
<keyword evidence="10" id="KW-1185">Reference proteome</keyword>
<keyword evidence="7" id="KW-0732">Signal</keyword>
<evidence type="ECO:0000313" key="9">
    <source>
        <dbReference type="EMBL" id="SFR81087.1"/>
    </source>
</evidence>
<name>A0A1I6JQ64_9GAMM</name>
<evidence type="ECO:0000313" key="10">
    <source>
        <dbReference type="Proteomes" id="UP000198644"/>
    </source>
</evidence>
<evidence type="ECO:0000256" key="4">
    <source>
        <dbReference type="ARBA" id="ARBA00022982"/>
    </source>
</evidence>
<reference evidence="9 10" key="1">
    <citation type="submission" date="2016-10" db="EMBL/GenBank/DDBJ databases">
        <authorList>
            <person name="de Groot N.N."/>
        </authorList>
    </citation>
    <scope>NUCLEOTIDE SEQUENCE [LARGE SCALE GENOMIC DNA]</scope>
    <source>
        <strain evidence="9 10">CGMCC 1.9167</strain>
    </source>
</reference>
<dbReference type="Pfam" id="PF00034">
    <property type="entry name" value="Cytochrom_C"/>
    <property type="match status" value="1"/>
</dbReference>
<proteinExistence type="predicted"/>
<protein>
    <submittedName>
        <fullName evidence="9">Cytochrome c553</fullName>
    </submittedName>
</protein>
<evidence type="ECO:0000256" key="5">
    <source>
        <dbReference type="ARBA" id="ARBA00023004"/>
    </source>
</evidence>
<accession>A0A1I6JQ64</accession>
<keyword evidence="1" id="KW-0813">Transport</keyword>
<dbReference type="GO" id="GO:0046872">
    <property type="term" value="F:metal ion binding"/>
    <property type="evidence" value="ECO:0007669"/>
    <property type="project" value="UniProtKB-KW"/>
</dbReference>
<organism evidence="9 10">
    <name type="scientific">Marinobacter daqiaonensis</name>
    <dbReference type="NCBI Taxonomy" id="650891"/>
    <lineage>
        <taxon>Bacteria</taxon>
        <taxon>Pseudomonadati</taxon>
        <taxon>Pseudomonadota</taxon>
        <taxon>Gammaproteobacteria</taxon>
        <taxon>Pseudomonadales</taxon>
        <taxon>Marinobacteraceae</taxon>
        <taxon>Marinobacter</taxon>
    </lineage>
</organism>
<dbReference type="PANTHER" id="PTHR33751">
    <property type="entry name" value="CBB3-TYPE CYTOCHROME C OXIDASE SUBUNIT FIXP"/>
    <property type="match status" value="1"/>
</dbReference>
<dbReference type="AlphaFoldDB" id="A0A1I6JQ64"/>
<dbReference type="RefSeq" id="WP_092015325.1">
    <property type="nucleotide sequence ID" value="NZ_FOYW01000003.1"/>
</dbReference>
<evidence type="ECO:0000259" key="8">
    <source>
        <dbReference type="PROSITE" id="PS51007"/>
    </source>
</evidence>
<keyword evidence="4" id="KW-0249">Electron transport</keyword>
<evidence type="ECO:0000256" key="7">
    <source>
        <dbReference type="SAM" id="SignalP"/>
    </source>
</evidence>
<dbReference type="SUPFAM" id="SSF46626">
    <property type="entry name" value="Cytochrome c"/>
    <property type="match status" value="1"/>
</dbReference>
<feature type="signal peptide" evidence="7">
    <location>
        <begin position="1"/>
        <end position="24"/>
    </location>
</feature>
<keyword evidence="2 6" id="KW-0349">Heme</keyword>
<dbReference type="InterPro" id="IPR009056">
    <property type="entry name" value="Cyt_c-like_dom"/>
</dbReference>
<dbReference type="GO" id="GO:0020037">
    <property type="term" value="F:heme binding"/>
    <property type="evidence" value="ECO:0007669"/>
    <property type="project" value="InterPro"/>
</dbReference>
<dbReference type="GO" id="GO:0009055">
    <property type="term" value="F:electron transfer activity"/>
    <property type="evidence" value="ECO:0007669"/>
    <property type="project" value="InterPro"/>
</dbReference>
<dbReference type="InterPro" id="IPR036909">
    <property type="entry name" value="Cyt_c-like_dom_sf"/>
</dbReference>
<gene>
    <name evidence="9" type="ORF">SAMN05216203_3145</name>
</gene>
<keyword evidence="5 6" id="KW-0408">Iron</keyword>
<dbReference type="OrthoDB" id="9796421at2"/>
<feature type="domain" description="Cytochrome c" evidence="8">
    <location>
        <begin position="25"/>
        <end position="106"/>
    </location>
</feature>
<feature type="chain" id="PRO_5011722788" evidence="7">
    <location>
        <begin position="25"/>
        <end position="111"/>
    </location>
</feature>
<dbReference type="Gene3D" id="1.10.760.10">
    <property type="entry name" value="Cytochrome c-like domain"/>
    <property type="match status" value="1"/>
</dbReference>
<dbReference type="STRING" id="650891.SAMN05216203_3145"/>
<evidence type="ECO:0000256" key="3">
    <source>
        <dbReference type="ARBA" id="ARBA00022723"/>
    </source>
</evidence>
<sequence>MSFKKLLMAAALTSVAIAPALVSAADVEAGKKKSAVCAACHGQNGIAQIPGYPNLAGQNAAYLVSALTAYKNKQRMGGQAVVMQGQAAGLSDEDMANLAAYYASLPADGGK</sequence>
<keyword evidence="3 6" id="KW-0479">Metal-binding</keyword>
<dbReference type="InterPro" id="IPR050597">
    <property type="entry name" value="Cytochrome_c_Oxidase_Subunit"/>
</dbReference>
<dbReference type="PROSITE" id="PS51007">
    <property type="entry name" value="CYTC"/>
    <property type="match status" value="1"/>
</dbReference>
<dbReference type="PANTHER" id="PTHR33751:SF9">
    <property type="entry name" value="CYTOCHROME C4"/>
    <property type="match status" value="1"/>
</dbReference>
<evidence type="ECO:0000256" key="6">
    <source>
        <dbReference type="PROSITE-ProRule" id="PRU00433"/>
    </source>
</evidence>
<evidence type="ECO:0000256" key="1">
    <source>
        <dbReference type="ARBA" id="ARBA00022448"/>
    </source>
</evidence>